<keyword evidence="3" id="KW-1185">Reference proteome</keyword>
<dbReference type="PANTHER" id="PTHR41521:SF4">
    <property type="entry name" value="BLR0684 PROTEIN"/>
    <property type="match status" value="1"/>
</dbReference>
<dbReference type="InterPro" id="IPR010753">
    <property type="entry name" value="DUF1330"/>
</dbReference>
<dbReference type="RefSeq" id="WP_204034259.1">
    <property type="nucleotide sequence ID" value="NZ_JBHLZQ010000056.1"/>
</dbReference>
<evidence type="ECO:0000259" key="1">
    <source>
        <dbReference type="Pfam" id="PF07045"/>
    </source>
</evidence>
<dbReference type="SUPFAM" id="SSF54909">
    <property type="entry name" value="Dimeric alpha+beta barrel"/>
    <property type="match status" value="1"/>
</dbReference>
<evidence type="ECO:0000313" key="2">
    <source>
        <dbReference type="EMBL" id="GII97592.1"/>
    </source>
</evidence>
<dbReference type="AlphaFoldDB" id="A0A919VCG7"/>
<gene>
    <name evidence="2" type="ORF">Ssi02_78230</name>
</gene>
<dbReference type="Pfam" id="PF07045">
    <property type="entry name" value="DUF1330"/>
    <property type="match status" value="1"/>
</dbReference>
<sequence>MAPYGGRHLVHGGQLVGREGTWDGDIVMLEFPDLAGAQEWYESPGYQAILPLRSEHPTSSCADEGPRIVCSLS</sequence>
<name>A0A919VCG7_9ACTN</name>
<reference evidence="2" key="1">
    <citation type="submission" date="2021-01" db="EMBL/GenBank/DDBJ databases">
        <title>Whole genome shotgun sequence of Sinosporangium siamense NBRC 109515.</title>
        <authorList>
            <person name="Komaki H."/>
            <person name="Tamura T."/>
        </authorList>
    </citation>
    <scope>NUCLEOTIDE SEQUENCE</scope>
    <source>
        <strain evidence="2">NBRC 109515</strain>
    </source>
</reference>
<dbReference type="EMBL" id="BOOW01000064">
    <property type="protein sequence ID" value="GII97592.1"/>
    <property type="molecule type" value="Genomic_DNA"/>
</dbReference>
<comment type="caution">
    <text evidence="2">The sequence shown here is derived from an EMBL/GenBank/DDBJ whole genome shotgun (WGS) entry which is preliminary data.</text>
</comment>
<dbReference type="InterPro" id="IPR011008">
    <property type="entry name" value="Dimeric_a/b-barrel"/>
</dbReference>
<protein>
    <recommendedName>
        <fullName evidence="1">DUF1330 domain-containing protein</fullName>
    </recommendedName>
</protein>
<dbReference type="Proteomes" id="UP000606172">
    <property type="component" value="Unassembled WGS sequence"/>
</dbReference>
<evidence type="ECO:0000313" key="3">
    <source>
        <dbReference type="Proteomes" id="UP000606172"/>
    </source>
</evidence>
<accession>A0A919VCG7</accession>
<dbReference type="PANTHER" id="PTHR41521">
    <property type="match status" value="1"/>
</dbReference>
<proteinExistence type="predicted"/>
<feature type="domain" description="DUF1330" evidence="1">
    <location>
        <begin position="1"/>
        <end position="56"/>
    </location>
</feature>
<dbReference type="Gene3D" id="3.30.70.100">
    <property type="match status" value="1"/>
</dbReference>
<organism evidence="2 3">
    <name type="scientific">Sinosporangium siamense</name>
    <dbReference type="NCBI Taxonomy" id="1367973"/>
    <lineage>
        <taxon>Bacteria</taxon>
        <taxon>Bacillati</taxon>
        <taxon>Actinomycetota</taxon>
        <taxon>Actinomycetes</taxon>
        <taxon>Streptosporangiales</taxon>
        <taxon>Streptosporangiaceae</taxon>
        <taxon>Sinosporangium</taxon>
    </lineage>
</organism>